<dbReference type="EMBL" id="JAFNEN010000094">
    <property type="protein sequence ID" value="KAG8195034.1"/>
    <property type="molecule type" value="Genomic_DNA"/>
</dbReference>
<evidence type="ECO:0000313" key="8">
    <source>
        <dbReference type="Proteomes" id="UP000827092"/>
    </source>
</evidence>
<evidence type="ECO:0008006" key="9">
    <source>
        <dbReference type="Google" id="ProtNLM"/>
    </source>
</evidence>
<organism evidence="7 8">
    <name type="scientific">Oedothorax gibbosus</name>
    <dbReference type="NCBI Taxonomy" id="931172"/>
    <lineage>
        <taxon>Eukaryota</taxon>
        <taxon>Metazoa</taxon>
        <taxon>Ecdysozoa</taxon>
        <taxon>Arthropoda</taxon>
        <taxon>Chelicerata</taxon>
        <taxon>Arachnida</taxon>
        <taxon>Araneae</taxon>
        <taxon>Araneomorphae</taxon>
        <taxon>Entelegynae</taxon>
        <taxon>Araneoidea</taxon>
        <taxon>Linyphiidae</taxon>
        <taxon>Erigoninae</taxon>
        <taxon>Oedothorax</taxon>
    </lineage>
</organism>
<evidence type="ECO:0000256" key="1">
    <source>
        <dbReference type="ARBA" id="ARBA00010948"/>
    </source>
</evidence>
<evidence type="ECO:0000259" key="5">
    <source>
        <dbReference type="Pfam" id="PF26103"/>
    </source>
</evidence>
<sequence>MELVKERTKPRKPKKKTESKKSSECIDKKVVECEVKEHDLKTEFESIQESSSFNHVEVGVEIATESLDDNHLIKDVPVNNISKSSPDETQVQESSQCLENVISDSLKDQNITKTSDLATRLVTESDAKVQSIYPSTVPKSSAEVAQNKFYPDLKVSLIDEQVETKTKSVSEKTIIKSVYPDLRSIQYCEKVEDITSIQTLVRTHTEEYLHKTCIEATKRLHEFHMVLADINRYPIFDLIKEYQNARKRSTDAQNRLKFLNSKLNILKNELWKIVKKEASSKGRCGDGYNISISHSYYIKELDEKVFNEVIEILRELEEIILSNTYYSYSDQLSKFKIEQYIYNMNFKEILQMTGHDITSGNCSMKIDILKKCISIIFHYQRQSTTDKEFLEICQKWLKYMVYILLQNGTHTDYAFLLNHVIRCPNGIKTWAVQFIKLPVSAYCLKEDDSFNCQCIYYALLVLYLILTPVPDREIFLKNVKGDHSSTESGDGFTLLDSDGEEEENFEIVKNWTNEDFMSLLSQVPIAKMFEHILIENTNGTMNIKPPTKEKVLKMFAFSTSLVNILFNGLESYCSKEYSETVAYICSMIRNIVCYVSDDWIYCLNLDIPSKSALQSEYDRFMFHVIYKLFHFQKFGVWKFLSMLPYRCTSKKMLWQILWIFHSQQTGEDDAYFTKDVDLKLQDQQVISEFIQKLKSVEQSDQMFLLNVYQSIVLSGTCEKDFLSFVVHEIFEVAFVETSLHQLSKESTSVLTSIIKKYPNLLSRLLDEAQSNEDDVLNFTLPMYENLSLTQWMPTKEDITILTDWLLTTELSSPKNYLARILLTKMNWGFSENGNTVLPIQLHQEIAVLVLQAYMKFDNKANEWSVSNGLAQMLQFATLRGFSRESEGFVPWAWDLLFTLKLHALDAKYPPWFQIYEGTLKPEFFLDPFKEMWLQPLLKGYEERHPVACYLFLVMTEVGHNVRKLMTEGIKCLTALIEHQQYLAAIHSLFYILPFFVKCSEELISQGQFIRVVSDLIVADMTVLSSITGAVVGAVLHKIVSMIKHQVTVTSAITVECAAPLLKLWINILLKVLSVQEEYNYKLRDSAKQVHFLLDLIVKISSMDSYTRENMIDFLFSFGNPLLTLNSKSTSYWGKLFSPNVDCYTILKKQTLPEFPWLAWFIIRSETKQKHMQDLWYQVQKEMNLNTDISPIIALKKSSSFLKITQPPLESLPVYRWGLQILETDKKHPVQPLLWQQFFYYYFERVSSSESQLPKCLAKRYFKSGKNVEFLKKLQMLAQEIAEFYRKSLKTPKDSSPSNTEVASAPAFEEIDTKLTTKGNFINFELCKMFRAFSLWIDDQSLLSPNLCFSALDPKYCCERLKLILDKDQTDWFDLISFEQLRDDLDQKVHAWERKRKSVSNEDSVIQVDELSLCLRITKHLNCNQPQSLVDDVIIDPPIREIEDFALSSWRVLVELIESNQNIIIDKAKSFTELASRLKQLNVNYKNWVPQEYYNEKYWETRTKSCHKGLNCGEPASFRLELQKYLTNQRIREKIESNRIDHHMVQNQLFNLPVDQLCIASVKIENYIRALHAKLQSAKGEESNKYRNLGVGLFYHQIEKVNRVISSVRSYAPSRNFFSTSIESLGNVFIHDQETELCKLASTVLTYPEAGELAFDLFNPNVASIEVFLNLYQVITSSINRSPPNSIFVLLNKIDIQRILNEKGTRFCDRRKLFNQICTSLKECTSNPPQELLMVHEVLRKHFCVTLEWSFPELYEDAVVFLLEGMQTNSISINVWYNLFKCFGCSTLNAKSSISEIDSSLKKLAENLLLSPDQQMYVSSKPINISEVMGTLDRLYKKFMEFRKTQNIYEAYKEHVKPFGIFISLLSHSMLALLNENTNYKQVMNISKLWEGLHLSFYPWLHPLKLGTRFQFPWTDDHIQDARFMFQLFTLCLNNFNEKLFGFNCEKSILSYLWSSYVDVYVSSDIRHYSVAVCHSELLHLPWEQFHPDSKDLEGMCSVLQSNLPESKEFLTKISLKIPWIEVMKNISATKSPDYIRKTLSTLGKLLIVSGLDISLTKSNVHQNNLKALEELSWHFLSLEDTEVLLDLYYSTFDSSTLLKEEVQENPDIYILKFLKLVCCMTIVPNFLESKDSNPKRLLYLRKYVTALTKTELSAKDSSRIKLLLPSLLTDIEHIICKVVHPDQQISAALPLIRETLGFLNNIPDSNLESSVINSVISYLKDHPRSVLLLPCLQTACKCLNQMTSAVMIVECCITTRFNTGLQDPSEAQNIWQLILSYFEVPISMTDEFILASVNKNAFLTLYCYVLDRMPKTAPDGKKLLLNNLIEWIQSCDVSNFFSK</sequence>
<reference evidence="7 8" key="1">
    <citation type="journal article" date="2022" name="Nat. Ecol. Evol.">
        <title>A masculinizing supergene underlies an exaggerated male reproductive morph in a spider.</title>
        <authorList>
            <person name="Hendrickx F."/>
            <person name="De Corte Z."/>
            <person name="Sonet G."/>
            <person name="Van Belleghem S.M."/>
            <person name="Kostlbacher S."/>
            <person name="Vangestel C."/>
        </authorList>
    </citation>
    <scope>NUCLEOTIDE SEQUENCE [LARGE SCALE GENOMIC DNA]</scope>
    <source>
        <strain evidence="7">W744_W776</strain>
    </source>
</reference>
<name>A0AAV6VEA8_9ARAC</name>
<feature type="coiled-coil region" evidence="3">
    <location>
        <begin position="242"/>
        <end position="269"/>
    </location>
</feature>
<dbReference type="Pfam" id="PF26103">
    <property type="entry name" value="TPR_Epg5"/>
    <property type="match status" value="1"/>
</dbReference>
<evidence type="ECO:0000256" key="3">
    <source>
        <dbReference type="SAM" id="Coils"/>
    </source>
</evidence>
<feature type="compositionally biased region" description="Basic residues" evidence="4">
    <location>
        <begin position="8"/>
        <end position="18"/>
    </location>
</feature>
<keyword evidence="3" id="KW-0175">Coiled coil</keyword>
<keyword evidence="2" id="KW-0072">Autophagy</keyword>
<comment type="similarity">
    <text evidence="1">Belongs to the EPG5 family.</text>
</comment>
<feature type="region of interest" description="Disordered" evidence="4">
    <location>
        <begin position="1"/>
        <end position="23"/>
    </location>
</feature>
<dbReference type="InterPro" id="IPR059030">
    <property type="entry name" value="TPR_Epg5_mid"/>
</dbReference>
<dbReference type="InterPro" id="IPR051436">
    <property type="entry name" value="Autophagy-related_EPG5"/>
</dbReference>
<evidence type="ECO:0000256" key="2">
    <source>
        <dbReference type="ARBA" id="ARBA00023006"/>
    </source>
</evidence>
<dbReference type="GO" id="GO:0097352">
    <property type="term" value="P:autophagosome maturation"/>
    <property type="evidence" value="ECO:0007669"/>
    <property type="project" value="TreeGrafter"/>
</dbReference>
<protein>
    <recommendedName>
        <fullName evidence="9">Ectopic P granules protein 5 homolog</fullName>
    </recommendedName>
</protein>
<feature type="domain" description="Epg5-like central TPR repeats" evidence="5">
    <location>
        <begin position="1632"/>
        <end position="2019"/>
    </location>
</feature>
<dbReference type="PANTHER" id="PTHR31139">
    <property type="entry name" value="ECTOPIC P GRANULES PROTEIN 5 HOMOLOG"/>
    <property type="match status" value="1"/>
</dbReference>
<gene>
    <name evidence="7" type="ORF">JTE90_029615</name>
</gene>
<evidence type="ECO:0000313" key="7">
    <source>
        <dbReference type="EMBL" id="KAG8195034.1"/>
    </source>
</evidence>
<evidence type="ECO:0000256" key="4">
    <source>
        <dbReference type="SAM" id="MobiDB-lite"/>
    </source>
</evidence>
<dbReference type="Proteomes" id="UP000827092">
    <property type="component" value="Unassembled WGS sequence"/>
</dbReference>
<dbReference type="PANTHER" id="PTHR31139:SF4">
    <property type="entry name" value="ECTOPIC P GRANULES PROTEIN 5 HOMOLOG"/>
    <property type="match status" value="1"/>
</dbReference>
<feature type="domain" description="Epg5-like TPR" evidence="6">
    <location>
        <begin position="1169"/>
        <end position="1375"/>
    </location>
</feature>
<keyword evidence="8" id="KW-1185">Reference proteome</keyword>
<evidence type="ECO:0000259" key="6">
    <source>
        <dbReference type="Pfam" id="PF26573"/>
    </source>
</evidence>
<dbReference type="InterPro" id="IPR058750">
    <property type="entry name" value="TPR_Epg5"/>
</dbReference>
<accession>A0AAV6VEA8</accession>
<comment type="caution">
    <text evidence="7">The sequence shown here is derived from an EMBL/GenBank/DDBJ whole genome shotgun (WGS) entry which is preliminary data.</text>
</comment>
<dbReference type="Pfam" id="PF26573">
    <property type="entry name" value="TPR_Epg5_2"/>
    <property type="match status" value="1"/>
</dbReference>
<dbReference type="GO" id="GO:0005737">
    <property type="term" value="C:cytoplasm"/>
    <property type="evidence" value="ECO:0007669"/>
    <property type="project" value="TreeGrafter"/>
</dbReference>
<proteinExistence type="inferred from homology"/>